<reference evidence="2 3" key="1">
    <citation type="journal article" date="2018" name="Elife">
        <title>Discovery and characterization of a prevalent human gut bacterial enzyme sufficient for the inactivation of a family of plant toxins.</title>
        <authorList>
            <person name="Koppel N."/>
            <person name="Bisanz J.E."/>
            <person name="Pandelia M.E."/>
            <person name="Turnbaugh P.J."/>
            <person name="Balskus E.P."/>
        </authorList>
    </citation>
    <scope>NUCLEOTIDE SEQUENCE [LARGE SCALE GENOMIC DNA]</scope>
    <source>
        <strain evidence="2 3">MR1 #12</strain>
    </source>
</reference>
<organism evidence="2 3">
    <name type="scientific">Eggerthella lenta</name>
    <name type="common">Eubacterium lentum</name>
    <dbReference type="NCBI Taxonomy" id="84112"/>
    <lineage>
        <taxon>Bacteria</taxon>
        <taxon>Bacillati</taxon>
        <taxon>Actinomycetota</taxon>
        <taxon>Coriobacteriia</taxon>
        <taxon>Eggerthellales</taxon>
        <taxon>Eggerthellaceae</taxon>
        <taxon>Eggerthella</taxon>
    </lineage>
</organism>
<dbReference type="InterPro" id="IPR018913">
    <property type="entry name" value="BppU_N"/>
</dbReference>
<comment type="caution">
    <text evidence="2">The sequence shown here is derived from an EMBL/GenBank/DDBJ whole genome shotgun (WGS) entry which is preliminary data.</text>
</comment>
<dbReference type="EMBL" id="PPTX01000022">
    <property type="protein sequence ID" value="RDB76278.1"/>
    <property type="molecule type" value="Genomic_DNA"/>
</dbReference>
<dbReference type="AlphaFoldDB" id="A0A369MNN9"/>
<proteinExistence type="predicted"/>
<feature type="domain" description="BppU N-terminal" evidence="1">
    <location>
        <begin position="5"/>
        <end position="139"/>
    </location>
</feature>
<protein>
    <recommendedName>
        <fullName evidence="1">BppU N-terminal domain-containing protein</fullName>
    </recommendedName>
</protein>
<dbReference type="Pfam" id="PF10651">
    <property type="entry name" value="BppU_N"/>
    <property type="match status" value="1"/>
</dbReference>
<evidence type="ECO:0000313" key="2">
    <source>
        <dbReference type="EMBL" id="RDB76278.1"/>
    </source>
</evidence>
<dbReference type="Proteomes" id="UP000253752">
    <property type="component" value="Unassembled WGS sequence"/>
</dbReference>
<sequence>MHVCDIRLDLRKPDWDRPPVRVMRGDADATVVRAHILDGGEPADLSHAQARFEAVKPDGTWVREEAAAKPGGVVEYVLPPQVSAVEGLIEGACFRLVRDGAVDSAGPFAIEVLPSIESAGAGESGSYCPELDGLMNEMRQLIVDGGAKDYAALVGKPSIGGRTLEGDMALEDIGVVELGNVEIESMFNAKMAERTGLWQSR</sequence>
<gene>
    <name evidence="2" type="ORF">C1872_12610</name>
</gene>
<evidence type="ECO:0000313" key="3">
    <source>
        <dbReference type="Proteomes" id="UP000253752"/>
    </source>
</evidence>
<name>A0A369MNN9_EGGLN</name>
<dbReference type="Gene3D" id="2.60.40.3350">
    <property type="match status" value="1"/>
</dbReference>
<accession>A0A369MNN9</accession>
<evidence type="ECO:0000259" key="1">
    <source>
        <dbReference type="Pfam" id="PF10651"/>
    </source>
</evidence>
<dbReference type="RefSeq" id="WP_114516590.1">
    <property type="nucleotide sequence ID" value="NZ_JANGDI010000040.1"/>
</dbReference>